<dbReference type="InterPro" id="IPR003684">
    <property type="entry name" value="Porin_alphabac"/>
</dbReference>
<proteinExistence type="inferred from homology"/>
<dbReference type="AlphaFoldDB" id="A0A1I7BNC1"/>
<evidence type="ECO:0000256" key="5">
    <source>
        <dbReference type="ARBA" id="ARBA00022729"/>
    </source>
</evidence>
<protein>
    <recommendedName>
        <fullName evidence="10">Porin</fullName>
    </recommendedName>
</protein>
<dbReference type="GO" id="GO:0015288">
    <property type="term" value="F:porin activity"/>
    <property type="evidence" value="ECO:0007669"/>
    <property type="project" value="UniProtKB-KW"/>
</dbReference>
<dbReference type="RefSeq" id="WP_054783368.1">
    <property type="nucleotide sequence ID" value="NZ_FPBD01000004.1"/>
</dbReference>
<dbReference type="Pfam" id="PF02530">
    <property type="entry name" value="Porin_2"/>
    <property type="match status" value="1"/>
</dbReference>
<evidence type="ECO:0000256" key="9">
    <source>
        <dbReference type="ARBA" id="ARBA00023237"/>
    </source>
</evidence>
<dbReference type="Proteomes" id="UP000183371">
    <property type="component" value="Unassembled WGS sequence"/>
</dbReference>
<accession>A0A1I7BNC1</accession>
<dbReference type="GO" id="GO:0006811">
    <property type="term" value="P:monoatomic ion transport"/>
    <property type="evidence" value="ECO:0007669"/>
    <property type="project" value="UniProtKB-KW"/>
</dbReference>
<keyword evidence="12" id="KW-1185">Reference proteome</keyword>
<sequence length="367" mass="38372">MNVKTLALAAAAAAAATSAQAADLPLAAEPVNYVKACDAFGAGYFQLPGKDTCIKLGGRIRAQYVSHNLQDGLEDVTGKDKDGKDITNDWSAYTRGYLYFTSMTATDIGTIKTFTELTATWDQNGSGENGIGDAWVQIGADYGTFLFGRESSVFDGFTGYTWIVPGGISLSDVSTLQASFTADLGNGFTAAASVEDSSYRGGDENAVDFIGALKVSQGWGSFQLSGAAHNKADGDGYGYAAGATATFNLDMVREGTEITFQAQYADEAGAYITSSKDDAAKSGYSLSGGLETALSDKVSAQLDVSHVAFDDDSADYTKTSVNGSIVYSPVAGLGLALAAGWNTQDDDDAATKFEDETKIGARVQYTF</sequence>
<keyword evidence="7 10" id="KW-0626">Porin</keyword>
<evidence type="ECO:0000256" key="8">
    <source>
        <dbReference type="ARBA" id="ARBA00023136"/>
    </source>
</evidence>
<keyword evidence="2 10" id="KW-0813">Transport</keyword>
<evidence type="ECO:0000256" key="10">
    <source>
        <dbReference type="RuleBase" id="RU364005"/>
    </source>
</evidence>
<dbReference type="GO" id="GO:0009279">
    <property type="term" value="C:cell outer membrane"/>
    <property type="evidence" value="ECO:0007669"/>
    <property type="project" value="UniProtKB-SubCell"/>
</dbReference>
<keyword evidence="6 10" id="KW-0406">Ion transport</keyword>
<name>A0A1I7BNC1_9HYPH</name>
<comment type="function">
    <text evidence="10">Forms passive diffusion pores that allow small molecular weight hydrophilic materials across the outer membrane.</text>
</comment>
<evidence type="ECO:0000256" key="2">
    <source>
        <dbReference type="ARBA" id="ARBA00022448"/>
    </source>
</evidence>
<comment type="domain">
    <text evidence="10">Consists of 16-stranded beta-barrel sheets, with large surface-exposed loops, that form a transmembrane pore at the center of each barrel. The pore is partially ocluded by a peptide loop that folds into the pore lumen.</text>
</comment>
<keyword evidence="3 10" id="KW-1134">Transmembrane beta strand</keyword>
<evidence type="ECO:0000256" key="7">
    <source>
        <dbReference type="ARBA" id="ARBA00023114"/>
    </source>
</evidence>
<organism evidence="11 12">
    <name type="scientific">Pseudovibrio denitrificans</name>
    <dbReference type="NCBI Taxonomy" id="258256"/>
    <lineage>
        <taxon>Bacteria</taxon>
        <taxon>Pseudomonadati</taxon>
        <taxon>Pseudomonadota</taxon>
        <taxon>Alphaproteobacteria</taxon>
        <taxon>Hyphomicrobiales</taxon>
        <taxon>Stappiaceae</taxon>
        <taxon>Pseudovibrio</taxon>
    </lineage>
</organism>
<evidence type="ECO:0000256" key="1">
    <source>
        <dbReference type="ARBA" id="ARBA00009521"/>
    </source>
</evidence>
<evidence type="ECO:0000313" key="11">
    <source>
        <dbReference type="EMBL" id="SFT88571.1"/>
    </source>
</evidence>
<keyword evidence="4 10" id="KW-0812">Transmembrane</keyword>
<dbReference type="SUPFAM" id="SSF56935">
    <property type="entry name" value="Porins"/>
    <property type="match status" value="1"/>
</dbReference>
<feature type="signal peptide" evidence="10">
    <location>
        <begin position="1"/>
        <end position="21"/>
    </location>
</feature>
<gene>
    <name evidence="11" type="ORF">SAMN05444141_104124</name>
</gene>
<dbReference type="GO" id="GO:0046930">
    <property type="term" value="C:pore complex"/>
    <property type="evidence" value="ECO:0007669"/>
    <property type="project" value="UniProtKB-KW"/>
</dbReference>
<keyword evidence="8 10" id="KW-0472">Membrane</keyword>
<comment type="similarity">
    <text evidence="1 10">Belongs to the alphaproteobacteria porin family.</text>
</comment>
<evidence type="ECO:0000256" key="4">
    <source>
        <dbReference type="ARBA" id="ARBA00022692"/>
    </source>
</evidence>
<keyword evidence="9 10" id="KW-0998">Cell outer membrane</keyword>
<feature type="chain" id="PRO_5010009289" description="Porin" evidence="10">
    <location>
        <begin position="22"/>
        <end position="367"/>
    </location>
</feature>
<reference evidence="12" key="1">
    <citation type="submission" date="2016-10" db="EMBL/GenBank/DDBJ databases">
        <authorList>
            <person name="Varghese N."/>
            <person name="Submissions S."/>
        </authorList>
    </citation>
    <scope>NUCLEOTIDE SEQUENCE [LARGE SCALE GENOMIC DNA]</scope>
    <source>
        <strain evidence="12">DSM 17465</strain>
    </source>
</reference>
<keyword evidence="5 10" id="KW-0732">Signal</keyword>
<dbReference type="EMBL" id="FPBD01000004">
    <property type="protein sequence ID" value="SFT88571.1"/>
    <property type="molecule type" value="Genomic_DNA"/>
</dbReference>
<evidence type="ECO:0000256" key="6">
    <source>
        <dbReference type="ARBA" id="ARBA00023065"/>
    </source>
</evidence>
<comment type="subcellular location">
    <subcellularLocation>
        <location evidence="10">Cell outer membrane</location>
        <topology evidence="10">Multi-pass membrane protein</topology>
    </subcellularLocation>
</comment>
<evidence type="ECO:0000256" key="3">
    <source>
        <dbReference type="ARBA" id="ARBA00022452"/>
    </source>
</evidence>
<evidence type="ECO:0000313" key="12">
    <source>
        <dbReference type="Proteomes" id="UP000183371"/>
    </source>
</evidence>